<gene>
    <name evidence="1" type="ORF">ACFOY2_46240</name>
</gene>
<organism evidence="1 2">
    <name type="scientific">Nonomuraea purpurea</name>
    <dbReference type="NCBI Taxonomy" id="1849276"/>
    <lineage>
        <taxon>Bacteria</taxon>
        <taxon>Bacillati</taxon>
        <taxon>Actinomycetota</taxon>
        <taxon>Actinomycetes</taxon>
        <taxon>Streptosporangiales</taxon>
        <taxon>Streptosporangiaceae</taxon>
        <taxon>Nonomuraea</taxon>
    </lineage>
</organism>
<sequence length="72" mass="8118">MPPFHTRAYDEVLHAADDEAAAIGRDPRAWLTQTPLILALTDAATPYIARHRQPKHHLRAVPLTADRYLHSV</sequence>
<name>A0ABV8GNZ8_9ACTN</name>
<dbReference type="EMBL" id="JBHSBI010000036">
    <property type="protein sequence ID" value="MFC4014694.1"/>
    <property type="molecule type" value="Genomic_DNA"/>
</dbReference>
<accession>A0ABV8GNZ8</accession>
<dbReference type="Proteomes" id="UP001595851">
    <property type="component" value="Unassembled WGS sequence"/>
</dbReference>
<dbReference type="RefSeq" id="WP_379534529.1">
    <property type="nucleotide sequence ID" value="NZ_JBHSBI010000036.1"/>
</dbReference>
<keyword evidence="2" id="KW-1185">Reference proteome</keyword>
<evidence type="ECO:0000313" key="2">
    <source>
        <dbReference type="Proteomes" id="UP001595851"/>
    </source>
</evidence>
<proteinExistence type="predicted"/>
<comment type="caution">
    <text evidence="1">The sequence shown here is derived from an EMBL/GenBank/DDBJ whole genome shotgun (WGS) entry which is preliminary data.</text>
</comment>
<reference evidence="2" key="1">
    <citation type="journal article" date="2019" name="Int. J. Syst. Evol. Microbiol.">
        <title>The Global Catalogue of Microorganisms (GCM) 10K type strain sequencing project: providing services to taxonomists for standard genome sequencing and annotation.</title>
        <authorList>
            <consortium name="The Broad Institute Genomics Platform"/>
            <consortium name="The Broad Institute Genome Sequencing Center for Infectious Disease"/>
            <person name="Wu L."/>
            <person name="Ma J."/>
        </authorList>
    </citation>
    <scope>NUCLEOTIDE SEQUENCE [LARGE SCALE GENOMIC DNA]</scope>
    <source>
        <strain evidence="2">TBRC 1276</strain>
    </source>
</reference>
<evidence type="ECO:0000313" key="1">
    <source>
        <dbReference type="EMBL" id="MFC4014694.1"/>
    </source>
</evidence>
<protein>
    <submittedName>
        <fullName evidence="1">Uncharacterized protein</fullName>
    </submittedName>
</protein>